<keyword evidence="9" id="KW-0963">Cytoplasm</keyword>
<evidence type="ECO:0000256" key="9">
    <source>
        <dbReference type="HAMAP-Rule" id="MF_00144"/>
    </source>
</evidence>
<keyword evidence="4 9" id="KW-0547">Nucleotide-binding</keyword>
<reference evidence="12 13" key="1">
    <citation type="submission" date="2016-04" db="EMBL/GenBank/DDBJ databases">
        <title>Genome analysis of Thermosulfurimonas dismutans, the first thermophilic sulfur-disproportionating bacterium of the phylum Thermodesulfobacteria.</title>
        <authorList>
            <person name="Mardanov A.V."/>
            <person name="Beletsky A.V."/>
            <person name="Kadnikov V.V."/>
            <person name="Slobodkin A.I."/>
            <person name="Ravin N.V."/>
        </authorList>
    </citation>
    <scope>NUCLEOTIDE SEQUENCE [LARGE SCALE GENOMIC DNA]</scope>
    <source>
        <strain evidence="12 13">S95</strain>
    </source>
</reference>
<dbReference type="InterPro" id="IPR046884">
    <property type="entry name" value="MnmA-like_central"/>
</dbReference>
<gene>
    <name evidence="9" type="primary">mnmA</name>
    <name evidence="12" type="ORF">TDIS_1586</name>
</gene>
<dbReference type="CDD" id="cd01998">
    <property type="entry name" value="MnmA_TRMU-like"/>
    <property type="match status" value="1"/>
</dbReference>
<feature type="region of interest" description="Interaction with tRNA" evidence="9">
    <location>
        <begin position="134"/>
        <end position="136"/>
    </location>
</feature>
<evidence type="ECO:0000256" key="6">
    <source>
        <dbReference type="ARBA" id="ARBA00022884"/>
    </source>
</evidence>
<dbReference type="GO" id="GO:0000049">
    <property type="term" value="F:tRNA binding"/>
    <property type="evidence" value="ECO:0007669"/>
    <property type="project" value="UniProtKB-KW"/>
</dbReference>
<keyword evidence="13" id="KW-1185">Reference proteome</keyword>
<organism evidence="12 13">
    <name type="scientific">Thermosulfurimonas dismutans</name>
    <dbReference type="NCBI Taxonomy" id="999894"/>
    <lineage>
        <taxon>Bacteria</taxon>
        <taxon>Pseudomonadati</taxon>
        <taxon>Thermodesulfobacteriota</taxon>
        <taxon>Thermodesulfobacteria</taxon>
        <taxon>Thermodesulfobacteriales</taxon>
        <taxon>Thermodesulfobacteriaceae</taxon>
        <taxon>Thermosulfurimonas</taxon>
    </lineage>
</organism>
<comment type="catalytic activity">
    <reaction evidence="8 9">
        <text>S-sulfanyl-L-cysteinyl-[protein] + uridine(34) in tRNA + AH2 + ATP = 2-thiouridine(34) in tRNA + L-cysteinyl-[protein] + A + AMP + diphosphate + H(+)</text>
        <dbReference type="Rhea" id="RHEA:47032"/>
        <dbReference type="Rhea" id="RHEA-COMP:10131"/>
        <dbReference type="Rhea" id="RHEA-COMP:11726"/>
        <dbReference type="Rhea" id="RHEA-COMP:11727"/>
        <dbReference type="Rhea" id="RHEA-COMP:11728"/>
        <dbReference type="ChEBI" id="CHEBI:13193"/>
        <dbReference type="ChEBI" id="CHEBI:15378"/>
        <dbReference type="ChEBI" id="CHEBI:17499"/>
        <dbReference type="ChEBI" id="CHEBI:29950"/>
        <dbReference type="ChEBI" id="CHEBI:30616"/>
        <dbReference type="ChEBI" id="CHEBI:33019"/>
        <dbReference type="ChEBI" id="CHEBI:61963"/>
        <dbReference type="ChEBI" id="CHEBI:65315"/>
        <dbReference type="ChEBI" id="CHEBI:87170"/>
        <dbReference type="ChEBI" id="CHEBI:456215"/>
        <dbReference type="EC" id="2.8.1.13"/>
    </reaction>
</comment>
<keyword evidence="6 9" id="KW-0694">RNA-binding</keyword>
<evidence type="ECO:0000256" key="4">
    <source>
        <dbReference type="ARBA" id="ARBA00022741"/>
    </source>
</evidence>
<comment type="caution">
    <text evidence="12">The sequence shown here is derived from an EMBL/GenBank/DDBJ whole genome shotgun (WGS) entry which is preliminary data.</text>
</comment>
<dbReference type="GO" id="GO:0002143">
    <property type="term" value="P:tRNA wobble position uridine thiolation"/>
    <property type="evidence" value="ECO:0007669"/>
    <property type="project" value="TreeGrafter"/>
</dbReference>
<dbReference type="SUPFAM" id="SSF52402">
    <property type="entry name" value="Adenine nucleotide alpha hydrolases-like"/>
    <property type="match status" value="1"/>
</dbReference>
<sequence length="339" mass="38882">MIAVAISGGVDSAFAAWLLSRKHEVVLIHALFTPSHPDLERIESLARFLALPYEIVDLREAFRDKVIEYFRRAYTLGLTPNPCVVCNREIKFGLLLREVLSRGAEKLATGHYVRVVYDEGLARYLLYRGRDRRKDQSYFLHQLSQEALSRVIFPLGDYLKEEVVREAVRIGFFNLTAPESQEVCFIERDYRDLFRDLSFPPGEIVTVDGRVVGRHQGLYAYTVGQRRGLGVRLGKPYYVIRLDPQKNQVIIGEKKDLLRQECLVSNVNFIYPLDPEKPFRAEVRIRYRHKEAPAEVVPLGDGRFKVIFERPQRAITPGQFAVFYRGGLVLGGGEILPEV</sequence>
<evidence type="ECO:0000313" key="12">
    <source>
        <dbReference type="EMBL" id="OAQ20391.1"/>
    </source>
</evidence>
<dbReference type="PANTHER" id="PTHR11933">
    <property type="entry name" value="TRNA 5-METHYLAMINOMETHYL-2-THIOURIDYLATE -METHYLTRANSFERASE"/>
    <property type="match status" value="1"/>
</dbReference>
<evidence type="ECO:0000259" key="10">
    <source>
        <dbReference type="Pfam" id="PF20258"/>
    </source>
</evidence>
<feature type="binding site" evidence="9">
    <location>
        <begin position="5"/>
        <end position="12"/>
    </location>
    <ligand>
        <name>ATP</name>
        <dbReference type="ChEBI" id="CHEBI:30616"/>
    </ligand>
</feature>
<evidence type="ECO:0000313" key="13">
    <source>
        <dbReference type="Proteomes" id="UP000078390"/>
    </source>
</evidence>
<evidence type="ECO:0000259" key="11">
    <source>
        <dbReference type="Pfam" id="PF20259"/>
    </source>
</evidence>
<proteinExistence type="inferred from homology"/>
<dbReference type="Gene3D" id="2.40.30.10">
    <property type="entry name" value="Translation factors"/>
    <property type="match status" value="1"/>
</dbReference>
<keyword evidence="3 9" id="KW-0819">tRNA processing</keyword>
<keyword evidence="2 9" id="KW-0808">Transferase</keyword>
<dbReference type="HAMAP" id="MF_00144">
    <property type="entry name" value="tRNA_thiouridyl_MnmA"/>
    <property type="match status" value="1"/>
</dbReference>
<dbReference type="NCBIfam" id="NF001138">
    <property type="entry name" value="PRK00143.1"/>
    <property type="match status" value="1"/>
</dbReference>
<dbReference type="GO" id="GO:0005737">
    <property type="term" value="C:cytoplasm"/>
    <property type="evidence" value="ECO:0007669"/>
    <property type="project" value="UniProtKB-SubCell"/>
</dbReference>
<dbReference type="EMBL" id="LWLG01000012">
    <property type="protein sequence ID" value="OAQ20391.1"/>
    <property type="molecule type" value="Genomic_DNA"/>
</dbReference>
<evidence type="ECO:0000256" key="1">
    <source>
        <dbReference type="ARBA" id="ARBA00022555"/>
    </source>
</evidence>
<dbReference type="PATRIC" id="fig|999894.6.peg.1585"/>
<dbReference type="Pfam" id="PF03054">
    <property type="entry name" value="tRNA_Me_trans"/>
    <property type="match status" value="1"/>
</dbReference>
<evidence type="ECO:0000256" key="3">
    <source>
        <dbReference type="ARBA" id="ARBA00022694"/>
    </source>
</evidence>
<dbReference type="PANTHER" id="PTHR11933:SF5">
    <property type="entry name" value="MITOCHONDRIAL TRNA-SPECIFIC 2-THIOURIDYLASE 1"/>
    <property type="match status" value="1"/>
</dbReference>
<dbReference type="Pfam" id="PF20258">
    <property type="entry name" value="tRNA_Me_trans_C"/>
    <property type="match status" value="1"/>
</dbReference>
<comment type="subcellular location">
    <subcellularLocation>
        <location evidence="9">Cytoplasm</location>
    </subcellularLocation>
</comment>
<dbReference type="Gene3D" id="3.40.50.620">
    <property type="entry name" value="HUPs"/>
    <property type="match status" value="1"/>
</dbReference>
<dbReference type="InterPro" id="IPR046885">
    <property type="entry name" value="MnmA-like_C"/>
</dbReference>
<feature type="active site" description="Nucleophile" evidence="9">
    <location>
        <position position="86"/>
    </location>
</feature>
<dbReference type="Proteomes" id="UP000078390">
    <property type="component" value="Unassembled WGS sequence"/>
</dbReference>
<accession>A0A179D3K9</accession>
<dbReference type="GO" id="GO:0103016">
    <property type="term" value="F:tRNA-uridine 2-sulfurtransferase activity"/>
    <property type="evidence" value="ECO:0007669"/>
    <property type="project" value="UniProtKB-EC"/>
</dbReference>
<dbReference type="NCBIfam" id="TIGR00420">
    <property type="entry name" value="trmU"/>
    <property type="match status" value="1"/>
</dbReference>
<dbReference type="GO" id="GO:0005524">
    <property type="term" value="F:ATP binding"/>
    <property type="evidence" value="ECO:0007669"/>
    <property type="project" value="UniProtKB-KW"/>
</dbReference>
<protein>
    <recommendedName>
        <fullName evidence="9">tRNA-specific 2-thiouridylase MnmA</fullName>
        <ecNumber evidence="9">2.8.1.13</ecNumber>
    </recommendedName>
</protein>
<keyword evidence="1 9" id="KW-0820">tRNA-binding</keyword>
<name>A0A179D3K9_9BACT</name>
<feature type="active site" description="Cysteine persulfide intermediate" evidence="9">
    <location>
        <position position="184"/>
    </location>
</feature>
<dbReference type="InterPro" id="IPR014729">
    <property type="entry name" value="Rossmann-like_a/b/a_fold"/>
</dbReference>
<dbReference type="InterPro" id="IPR023382">
    <property type="entry name" value="MnmA-like_central_sf"/>
</dbReference>
<dbReference type="AlphaFoldDB" id="A0A179D3K9"/>
<evidence type="ECO:0000256" key="8">
    <source>
        <dbReference type="ARBA" id="ARBA00051542"/>
    </source>
</evidence>
<dbReference type="RefSeq" id="WP_068671081.1">
    <property type="nucleotide sequence ID" value="NZ_LWLG01000012.1"/>
</dbReference>
<feature type="domain" description="tRNA-specific 2-thiouridylase MnmA-like C-terminal" evidence="10">
    <location>
        <begin position="260"/>
        <end position="335"/>
    </location>
</feature>
<dbReference type="FunFam" id="2.30.30.280:FF:000001">
    <property type="entry name" value="tRNA-specific 2-thiouridylase MnmA"/>
    <property type="match status" value="1"/>
</dbReference>
<dbReference type="STRING" id="999894.TDIS_1586"/>
<dbReference type="EC" id="2.8.1.13" evidence="9"/>
<feature type="binding site" evidence="9">
    <location>
        <position position="110"/>
    </location>
    <ligand>
        <name>ATP</name>
        <dbReference type="ChEBI" id="CHEBI:30616"/>
    </ligand>
</feature>
<evidence type="ECO:0000256" key="5">
    <source>
        <dbReference type="ARBA" id="ARBA00022840"/>
    </source>
</evidence>
<feature type="region of interest" description="Interaction with tRNA" evidence="9">
    <location>
        <begin position="286"/>
        <end position="287"/>
    </location>
</feature>
<dbReference type="Pfam" id="PF20259">
    <property type="entry name" value="tRNA_Me_trans_M"/>
    <property type="match status" value="1"/>
</dbReference>
<evidence type="ECO:0000256" key="2">
    <source>
        <dbReference type="ARBA" id="ARBA00022679"/>
    </source>
</evidence>
<dbReference type="InterPro" id="IPR004506">
    <property type="entry name" value="MnmA-like"/>
</dbReference>
<keyword evidence="5 9" id="KW-0067">ATP-binding</keyword>
<dbReference type="OrthoDB" id="9800696at2"/>
<comment type="function">
    <text evidence="9">Catalyzes the 2-thiolation of uridine at the wobble position (U34) of tRNA, leading to the formation of s(2)U34.</text>
</comment>
<feature type="site" description="Interaction with tRNA" evidence="9">
    <location>
        <position position="319"/>
    </location>
</feature>
<feature type="site" description="Interaction with tRNA" evidence="9">
    <location>
        <position position="111"/>
    </location>
</feature>
<evidence type="ECO:0000256" key="7">
    <source>
        <dbReference type="ARBA" id="ARBA00023157"/>
    </source>
</evidence>
<keyword evidence="7" id="KW-1015">Disulfide bond</keyword>
<feature type="domain" description="tRNA-specific 2-thiouridylase MnmA-like central" evidence="11">
    <location>
        <begin position="197"/>
        <end position="253"/>
    </location>
</feature>
<comment type="caution">
    <text evidence="9">Lacks conserved residue(s) required for the propagation of feature annotation.</text>
</comment>
<dbReference type="Gene3D" id="2.30.30.280">
    <property type="entry name" value="Adenine nucleotide alpha hydrolases-like domains"/>
    <property type="match status" value="1"/>
</dbReference>
<comment type="similarity">
    <text evidence="9">Belongs to the MnmA/TRMU family.</text>
</comment>